<keyword evidence="4" id="KW-0378">Hydrolase</keyword>
<organism evidence="10">
    <name type="scientific">Guillardia theta</name>
    <name type="common">Cryptophyte</name>
    <name type="synonym">Cryptomonas phi</name>
    <dbReference type="NCBI Taxonomy" id="55529"/>
    <lineage>
        <taxon>Eukaryota</taxon>
        <taxon>Cryptophyceae</taxon>
        <taxon>Pyrenomonadales</taxon>
        <taxon>Geminigeraceae</taxon>
        <taxon>Guillardia</taxon>
    </lineage>
</organism>
<evidence type="ECO:0000256" key="9">
    <source>
        <dbReference type="SAM" id="SignalP"/>
    </source>
</evidence>
<name>A0A7S4U9K0_GUITH</name>
<dbReference type="Pfam" id="PF02586">
    <property type="entry name" value="SRAP"/>
    <property type="match status" value="1"/>
</dbReference>
<dbReference type="PANTHER" id="PTHR13604:SF0">
    <property type="entry name" value="ABASIC SITE PROCESSING PROTEIN HMCES"/>
    <property type="match status" value="1"/>
</dbReference>
<feature type="chain" id="PRO_5030841554" description="Embryonic stem cell-specific 5-hydroxymethylcytosine-binding protein" evidence="9">
    <location>
        <begin position="22"/>
        <end position="452"/>
    </location>
</feature>
<evidence type="ECO:0000256" key="1">
    <source>
        <dbReference type="ARBA" id="ARBA00008136"/>
    </source>
</evidence>
<dbReference type="SUPFAM" id="SSF143081">
    <property type="entry name" value="BB1717-like"/>
    <property type="match status" value="1"/>
</dbReference>
<dbReference type="EMBL" id="HBKN01037694">
    <property type="protein sequence ID" value="CAE2324742.1"/>
    <property type="molecule type" value="Transcribed_RNA"/>
</dbReference>
<keyword evidence="2" id="KW-0645">Protease</keyword>
<evidence type="ECO:0000256" key="4">
    <source>
        <dbReference type="ARBA" id="ARBA00022801"/>
    </source>
</evidence>
<feature type="region of interest" description="Disordered" evidence="8">
    <location>
        <begin position="336"/>
        <end position="452"/>
    </location>
</feature>
<dbReference type="GO" id="GO:0008233">
    <property type="term" value="F:peptidase activity"/>
    <property type="evidence" value="ECO:0007669"/>
    <property type="project" value="UniProtKB-KW"/>
</dbReference>
<dbReference type="InterPro" id="IPR036590">
    <property type="entry name" value="SRAP-like"/>
</dbReference>
<dbReference type="AlphaFoldDB" id="A0A7S4U9K0"/>
<proteinExistence type="inferred from homology"/>
<keyword evidence="9" id="KW-0732">Signal</keyword>
<gene>
    <name evidence="10" type="ORF">GTHE00462_LOCUS29536</name>
</gene>
<reference evidence="10" key="1">
    <citation type="submission" date="2021-01" db="EMBL/GenBank/DDBJ databases">
        <authorList>
            <person name="Corre E."/>
            <person name="Pelletier E."/>
            <person name="Niang G."/>
            <person name="Scheremetjew M."/>
            <person name="Finn R."/>
            <person name="Kale V."/>
            <person name="Holt S."/>
            <person name="Cochrane G."/>
            <person name="Meng A."/>
            <person name="Brown T."/>
            <person name="Cohen L."/>
        </authorList>
    </citation>
    <scope>NUCLEOTIDE SEQUENCE</scope>
    <source>
        <strain evidence="10">CCMP 2712</strain>
    </source>
</reference>
<dbReference type="PANTHER" id="PTHR13604">
    <property type="entry name" value="DC12-RELATED"/>
    <property type="match status" value="1"/>
</dbReference>
<dbReference type="GO" id="GO:0003697">
    <property type="term" value="F:single-stranded DNA binding"/>
    <property type="evidence" value="ECO:0007669"/>
    <property type="project" value="InterPro"/>
</dbReference>
<protein>
    <recommendedName>
        <fullName evidence="11">Embryonic stem cell-specific 5-hydroxymethylcytosine-binding protein</fullName>
    </recommendedName>
</protein>
<evidence type="ECO:0000256" key="6">
    <source>
        <dbReference type="ARBA" id="ARBA00023125"/>
    </source>
</evidence>
<keyword evidence="6" id="KW-0238">DNA-binding</keyword>
<dbReference type="GO" id="GO:0106300">
    <property type="term" value="P:protein-DNA covalent cross-linking repair"/>
    <property type="evidence" value="ECO:0007669"/>
    <property type="project" value="InterPro"/>
</dbReference>
<feature type="signal peptide" evidence="9">
    <location>
        <begin position="1"/>
        <end position="21"/>
    </location>
</feature>
<feature type="compositionally biased region" description="Basic and acidic residues" evidence="8">
    <location>
        <begin position="336"/>
        <end position="346"/>
    </location>
</feature>
<evidence type="ECO:0000256" key="3">
    <source>
        <dbReference type="ARBA" id="ARBA00022763"/>
    </source>
</evidence>
<keyword evidence="3" id="KW-0227">DNA damage</keyword>
<comment type="similarity">
    <text evidence="1">Belongs to the SOS response-associated peptidase family.</text>
</comment>
<evidence type="ECO:0000256" key="2">
    <source>
        <dbReference type="ARBA" id="ARBA00022670"/>
    </source>
</evidence>
<accession>A0A7S4U9K0</accession>
<feature type="compositionally biased region" description="Basic and acidic residues" evidence="8">
    <location>
        <begin position="405"/>
        <end position="427"/>
    </location>
</feature>
<evidence type="ECO:0008006" key="11">
    <source>
        <dbReference type="Google" id="ProtNLM"/>
    </source>
</evidence>
<dbReference type="GO" id="GO:0016829">
    <property type="term" value="F:lyase activity"/>
    <property type="evidence" value="ECO:0007669"/>
    <property type="project" value="UniProtKB-KW"/>
</dbReference>
<keyword evidence="7" id="KW-0456">Lyase</keyword>
<feature type="compositionally biased region" description="Polar residues" evidence="8">
    <location>
        <begin position="440"/>
        <end position="452"/>
    </location>
</feature>
<evidence type="ECO:0000313" key="10">
    <source>
        <dbReference type="EMBL" id="CAE2324742.1"/>
    </source>
</evidence>
<dbReference type="Gene3D" id="3.90.1680.10">
    <property type="entry name" value="SOS response associated peptidase-like"/>
    <property type="match status" value="1"/>
</dbReference>
<evidence type="ECO:0000256" key="7">
    <source>
        <dbReference type="ARBA" id="ARBA00023239"/>
    </source>
</evidence>
<keyword evidence="5" id="KW-0190">Covalent protein-DNA linkage</keyword>
<evidence type="ECO:0000256" key="5">
    <source>
        <dbReference type="ARBA" id="ARBA00023124"/>
    </source>
</evidence>
<dbReference type="GO" id="GO:0006508">
    <property type="term" value="P:proteolysis"/>
    <property type="evidence" value="ECO:0007669"/>
    <property type="project" value="UniProtKB-KW"/>
</dbReference>
<sequence length="452" mass="50449">MPPSCSHLPFLALLIAPSALGCGRVCCKGPPSLPVYDSHLTSMIMFKNLQRYNCGPGHFLPVLVKDSCDCDVKEEGAGYVIQSMRWGLVPSYTRASSAWEAMRAGYAMINARSDNLVRVHKRLLNKRRCVVVIDGFYEWLAPGLRSPLDQDKSAKSQKRPFFIQRADGKPLCLAGLYDVWEGEKPEDGEKETKITSCTIITTESSNKMSWLHDRMPAILEGDQIEAWLDAEANTFESVQAIIRPYSKELKYYEVADIVNNVKNNVPECLLPLSSFKEKQRASGIASYFKSPVKGEGTCKVEVKEETKKRPWQNVGKEEGDEDKPLDIIKREIANESRETLKAKTEGSHSTSVKQEVGSVQGGEHRVSTSPIASPMQKRTRRADDEAAEAMEVIDLTTVTSARPGGGRDRKEDKDAVKKEKRQSKEGRLVSPSKEVAKPQKTISSYFTIKTEK</sequence>
<evidence type="ECO:0000256" key="8">
    <source>
        <dbReference type="SAM" id="MobiDB-lite"/>
    </source>
</evidence>
<dbReference type="InterPro" id="IPR003738">
    <property type="entry name" value="SRAP"/>
</dbReference>